<dbReference type="SMART" id="SM00450">
    <property type="entry name" value="RHOD"/>
    <property type="match status" value="2"/>
</dbReference>
<proteinExistence type="predicted"/>
<dbReference type="PROSITE" id="PS50206">
    <property type="entry name" value="RHODANESE_3"/>
    <property type="match status" value="2"/>
</dbReference>
<dbReference type="Proteomes" id="UP000216013">
    <property type="component" value="Unassembled WGS sequence"/>
</dbReference>
<dbReference type="CDD" id="cd01449">
    <property type="entry name" value="TST_Repeat_2"/>
    <property type="match status" value="1"/>
</dbReference>
<feature type="domain" description="Rhodanese" evidence="3">
    <location>
        <begin position="166"/>
        <end position="275"/>
    </location>
</feature>
<dbReference type="InterPro" id="IPR036873">
    <property type="entry name" value="Rhodanese-like_dom_sf"/>
</dbReference>
<protein>
    <submittedName>
        <fullName evidence="4">Sulfurtransferase</fullName>
    </submittedName>
</protein>
<evidence type="ECO:0000256" key="1">
    <source>
        <dbReference type="ARBA" id="ARBA00022679"/>
    </source>
</evidence>
<keyword evidence="1 4" id="KW-0808">Transferase</keyword>
<dbReference type="PROSITE" id="PS00380">
    <property type="entry name" value="RHODANESE_1"/>
    <property type="match status" value="1"/>
</dbReference>
<accession>A0A268A9E5</accession>
<dbReference type="RefSeq" id="WP_095261250.1">
    <property type="nucleotide sequence ID" value="NZ_NPBV01000021.1"/>
</dbReference>
<dbReference type="AlphaFoldDB" id="A0A268A9E5"/>
<dbReference type="Gene3D" id="3.40.250.10">
    <property type="entry name" value="Rhodanese-like domain"/>
    <property type="match status" value="2"/>
</dbReference>
<dbReference type="PANTHER" id="PTHR11364">
    <property type="entry name" value="THIOSULFATE SULFERTANSFERASE"/>
    <property type="match status" value="1"/>
</dbReference>
<dbReference type="EMBL" id="NPBV01000021">
    <property type="protein sequence ID" value="PAD20742.1"/>
    <property type="molecule type" value="Genomic_DNA"/>
</dbReference>
<gene>
    <name evidence="4" type="ORF">CHH64_12630</name>
</gene>
<dbReference type="SUPFAM" id="SSF52821">
    <property type="entry name" value="Rhodanese/Cell cycle control phosphatase"/>
    <property type="match status" value="2"/>
</dbReference>
<dbReference type="InterPro" id="IPR045078">
    <property type="entry name" value="TST/MPST-like"/>
</dbReference>
<dbReference type="InterPro" id="IPR001763">
    <property type="entry name" value="Rhodanese-like_dom"/>
</dbReference>
<organism evidence="4 5">
    <name type="scientific">Terribacillus saccharophilus</name>
    <dbReference type="NCBI Taxonomy" id="361277"/>
    <lineage>
        <taxon>Bacteria</taxon>
        <taxon>Bacillati</taxon>
        <taxon>Bacillota</taxon>
        <taxon>Bacilli</taxon>
        <taxon>Bacillales</taxon>
        <taxon>Bacillaceae</taxon>
        <taxon>Terribacillus</taxon>
    </lineage>
</organism>
<dbReference type="Pfam" id="PF00581">
    <property type="entry name" value="Rhodanese"/>
    <property type="match status" value="2"/>
</dbReference>
<evidence type="ECO:0000259" key="3">
    <source>
        <dbReference type="PROSITE" id="PS50206"/>
    </source>
</evidence>
<dbReference type="PANTHER" id="PTHR11364:SF27">
    <property type="entry name" value="SULFURTRANSFERASE"/>
    <property type="match status" value="1"/>
</dbReference>
<evidence type="ECO:0000313" key="5">
    <source>
        <dbReference type="Proteomes" id="UP000216013"/>
    </source>
</evidence>
<name>A0A268A9E5_9BACI</name>
<dbReference type="InterPro" id="IPR001307">
    <property type="entry name" value="Thiosulphate_STrfase_CS"/>
</dbReference>
<sequence>MNFVVGKEWLNENLNNEQIMIVDCRFELGNPDKGAELYEEGHIPGAVYFDLEKQLSAPVSKHGGRHPLPEIARFKYYIEKVGIDNTKTVIAYDGGEGSYASRFWWLLQFLGHEKVFVLNEGFKGWIEARYMTTKDIPEYEATEFEVNIRKEMMASYEEVKEVVEQEKKSPILIDSREERRYIGEVEPIDRIPGHIPGAINKFWAEGLELGSFKDSEEQKNRFAELDTKDPVIVYCGSGVTAASNYIALKMAGFENVKLYAGSYSDWVSYEQNPVAKGKNQ</sequence>
<dbReference type="GO" id="GO:0004792">
    <property type="term" value="F:thiosulfate-cyanide sulfurtransferase activity"/>
    <property type="evidence" value="ECO:0007669"/>
    <property type="project" value="InterPro"/>
</dbReference>
<reference evidence="4 5" key="1">
    <citation type="submission" date="2017-07" db="EMBL/GenBank/DDBJ databases">
        <title>Isolation and whole genome analysis of endospore-forming bacteria from heroin.</title>
        <authorList>
            <person name="Kalinowski J."/>
            <person name="Ahrens B."/>
            <person name="Al-Dilaimi A."/>
            <person name="Winkler A."/>
            <person name="Wibberg D."/>
            <person name="Schleenbecker U."/>
            <person name="Ruckert C."/>
            <person name="Wolfel R."/>
            <person name="Grass G."/>
        </authorList>
    </citation>
    <scope>NUCLEOTIDE SEQUENCE [LARGE SCALE GENOMIC DNA]</scope>
    <source>
        <strain evidence="4 5">7528</strain>
    </source>
</reference>
<comment type="caution">
    <text evidence="4">The sequence shown here is derived from an EMBL/GenBank/DDBJ whole genome shotgun (WGS) entry which is preliminary data.</text>
</comment>
<keyword evidence="2" id="KW-0677">Repeat</keyword>
<evidence type="ECO:0000313" key="4">
    <source>
        <dbReference type="EMBL" id="PAD20742.1"/>
    </source>
</evidence>
<evidence type="ECO:0000256" key="2">
    <source>
        <dbReference type="ARBA" id="ARBA00022737"/>
    </source>
</evidence>
<dbReference type="CDD" id="cd01448">
    <property type="entry name" value="TST_Repeat_1"/>
    <property type="match status" value="1"/>
</dbReference>
<feature type="domain" description="Rhodanese" evidence="3">
    <location>
        <begin position="15"/>
        <end position="134"/>
    </location>
</feature>